<dbReference type="GeneID" id="66072657"/>
<gene>
    <name evidence="2" type="ORF">E1B28_003581</name>
</gene>
<dbReference type="Proteomes" id="UP001049176">
    <property type="component" value="Chromosome 11"/>
</dbReference>
<evidence type="ECO:0000313" key="3">
    <source>
        <dbReference type="Proteomes" id="UP001049176"/>
    </source>
</evidence>
<dbReference type="EMBL" id="CM032191">
    <property type="protein sequence ID" value="KAG7086061.1"/>
    <property type="molecule type" value="Genomic_DNA"/>
</dbReference>
<evidence type="ECO:0000313" key="2">
    <source>
        <dbReference type="EMBL" id="KAG7086061.1"/>
    </source>
</evidence>
<protein>
    <submittedName>
        <fullName evidence="2">Uncharacterized protein</fullName>
    </submittedName>
</protein>
<dbReference type="AlphaFoldDB" id="A0A9P7RMT9"/>
<reference evidence="2" key="1">
    <citation type="journal article" date="2021" name="Genome Biol. Evol.">
        <title>The assembled and annotated genome of the fairy-ring fungus Marasmius oreades.</title>
        <authorList>
            <person name="Hiltunen M."/>
            <person name="Ament-Velasquez S.L."/>
            <person name="Johannesson H."/>
        </authorList>
    </citation>
    <scope>NUCLEOTIDE SEQUENCE</scope>
    <source>
        <strain evidence="2">03SP1</strain>
    </source>
</reference>
<evidence type="ECO:0000256" key="1">
    <source>
        <dbReference type="SAM" id="MobiDB-lite"/>
    </source>
</evidence>
<dbReference type="RefSeq" id="XP_043002532.1">
    <property type="nucleotide sequence ID" value="XM_043160575.1"/>
</dbReference>
<name>A0A9P7RMT9_9AGAR</name>
<dbReference type="OrthoDB" id="10576964at2759"/>
<feature type="compositionally biased region" description="Basic and acidic residues" evidence="1">
    <location>
        <begin position="1"/>
        <end position="13"/>
    </location>
</feature>
<sequence length="102" mass="11375">MRPPGEHESKIVEGDVADALEDNKKTTTSAERKDETESHGVVKGQADPKDVKADERKQEAEEEEEDDDDDEPQPPGYRNRAPMSYNSSGVKRPYTPGRPQGH</sequence>
<feature type="compositionally biased region" description="Basic and acidic residues" evidence="1">
    <location>
        <begin position="21"/>
        <end position="59"/>
    </location>
</feature>
<accession>A0A9P7RMT9</accession>
<feature type="region of interest" description="Disordered" evidence="1">
    <location>
        <begin position="1"/>
        <end position="102"/>
    </location>
</feature>
<proteinExistence type="predicted"/>
<dbReference type="KEGG" id="more:E1B28_003581"/>
<organism evidence="2 3">
    <name type="scientific">Marasmius oreades</name>
    <name type="common">fairy-ring Marasmius</name>
    <dbReference type="NCBI Taxonomy" id="181124"/>
    <lineage>
        <taxon>Eukaryota</taxon>
        <taxon>Fungi</taxon>
        <taxon>Dikarya</taxon>
        <taxon>Basidiomycota</taxon>
        <taxon>Agaricomycotina</taxon>
        <taxon>Agaricomycetes</taxon>
        <taxon>Agaricomycetidae</taxon>
        <taxon>Agaricales</taxon>
        <taxon>Marasmiineae</taxon>
        <taxon>Marasmiaceae</taxon>
        <taxon>Marasmius</taxon>
    </lineage>
</organism>
<comment type="caution">
    <text evidence="2">The sequence shown here is derived from an EMBL/GenBank/DDBJ whole genome shotgun (WGS) entry which is preliminary data.</text>
</comment>
<keyword evidence="3" id="KW-1185">Reference proteome</keyword>
<feature type="compositionally biased region" description="Acidic residues" evidence="1">
    <location>
        <begin position="60"/>
        <end position="72"/>
    </location>
</feature>